<accession>A0ABX4J8Y2</accession>
<evidence type="ECO:0000313" key="1">
    <source>
        <dbReference type="EMBL" id="PDS51645.1"/>
    </source>
</evidence>
<name>A0ABX4J8Y2_9HYPH</name>
<dbReference type="RefSeq" id="WP_097543254.1">
    <property type="nucleotide sequence ID" value="NZ_NWSK01000004.1"/>
</dbReference>
<protein>
    <submittedName>
        <fullName evidence="1">Uncharacterized protein</fullName>
    </submittedName>
</protein>
<sequence length="71" mass="8076">MTDEQIIAVLAAFEKLRTDGVGSLWIDERITLYEEEITRRLLLNGARPFQPVADEDGVMIVNELGDREDDL</sequence>
<gene>
    <name evidence="1" type="ORF">CO662_14410</name>
</gene>
<evidence type="ECO:0000313" key="2">
    <source>
        <dbReference type="Proteomes" id="UP000219972"/>
    </source>
</evidence>
<keyword evidence="2" id="KW-1185">Reference proteome</keyword>
<proteinExistence type="predicted"/>
<reference evidence="1 2" key="1">
    <citation type="submission" date="2017-09" db="EMBL/GenBank/DDBJ databases">
        <title>Comparative genomics of rhizobia isolated from Phaseolus vulgaris in China.</title>
        <authorList>
            <person name="Tong W."/>
        </authorList>
    </citation>
    <scope>NUCLEOTIDE SEQUENCE [LARGE SCALE GENOMIC DNA]</scope>
    <source>
        <strain evidence="1 2">Y27</strain>
    </source>
</reference>
<comment type="caution">
    <text evidence="1">The sequence shown here is derived from an EMBL/GenBank/DDBJ whole genome shotgun (WGS) entry which is preliminary data.</text>
</comment>
<dbReference type="EMBL" id="NWSL01000007">
    <property type="protein sequence ID" value="PDS51645.1"/>
    <property type="molecule type" value="Genomic_DNA"/>
</dbReference>
<organism evidence="1 2">
    <name type="scientific">Rhizobium anhuiense</name>
    <dbReference type="NCBI Taxonomy" id="1184720"/>
    <lineage>
        <taxon>Bacteria</taxon>
        <taxon>Pseudomonadati</taxon>
        <taxon>Pseudomonadota</taxon>
        <taxon>Alphaproteobacteria</taxon>
        <taxon>Hyphomicrobiales</taxon>
        <taxon>Rhizobiaceae</taxon>
        <taxon>Rhizobium/Agrobacterium group</taxon>
        <taxon>Rhizobium</taxon>
    </lineage>
</organism>
<dbReference type="Proteomes" id="UP000219972">
    <property type="component" value="Unassembled WGS sequence"/>
</dbReference>